<dbReference type="EMBL" id="BMIY01000001">
    <property type="protein sequence ID" value="GGG48975.1"/>
    <property type="molecule type" value="Genomic_DNA"/>
</dbReference>
<dbReference type="SUPFAM" id="SSF141868">
    <property type="entry name" value="EAL domain-like"/>
    <property type="match status" value="1"/>
</dbReference>
<feature type="domain" description="EAL" evidence="2">
    <location>
        <begin position="162"/>
        <end position="417"/>
    </location>
</feature>
<dbReference type="PROSITE" id="PS50883">
    <property type="entry name" value="EAL"/>
    <property type="match status" value="1"/>
</dbReference>
<dbReference type="InterPro" id="IPR014710">
    <property type="entry name" value="RmlC-like_jellyroll"/>
</dbReference>
<dbReference type="Gene3D" id="3.20.20.450">
    <property type="entry name" value="EAL domain"/>
    <property type="match status" value="1"/>
</dbReference>
<dbReference type="AlphaFoldDB" id="A0A917GK72"/>
<dbReference type="InterPro" id="IPR035919">
    <property type="entry name" value="EAL_sf"/>
</dbReference>
<gene>
    <name evidence="3" type="ORF">GCM10011403_02610</name>
</gene>
<dbReference type="PROSITE" id="PS00889">
    <property type="entry name" value="CNMP_BINDING_2"/>
    <property type="match status" value="1"/>
</dbReference>
<dbReference type="Pfam" id="PF00027">
    <property type="entry name" value="cNMP_binding"/>
    <property type="match status" value="1"/>
</dbReference>
<dbReference type="CDD" id="cd01948">
    <property type="entry name" value="EAL"/>
    <property type="match status" value="1"/>
</dbReference>
<evidence type="ECO:0000259" key="1">
    <source>
        <dbReference type="PROSITE" id="PS50042"/>
    </source>
</evidence>
<dbReference type="Proteomes" id="UP000627715">
    <property type="component" value="Unassembled WGS sequence"/>
</dbReference>
<reference evidence="3" key="2">
    <citation type="submission" date="2020-09" db="EMBL/GenBank/DDBJ databases">
        <authorList>
            <person name="Sun Q."/>
            <person name="Zhou Y."/>
        </authorList>
    </citation>
    <scope>NUCLEOTIDE SEQUENCE</scope>
    <source>
        <strain evidence="3">CGMCC 1.15425</strain>
    </source>
</reference>
<dbReference type="SMART" id="SM00100">
    <property type="entry name" value="cNMP"/>
    <property type="match status" value="1"/>
</dbReference>
<comment type="caution">
    <text evidence="3">The sequence shown here is derived from an EMBL/GenBank/DDBJ whole genome shotgun (WGS) entry which is preliminary data.</text>
</comment>
<evidence type="ECO:0000259" key="2">
    <source>
        <dbReference type="PROSITE" id="PS50883"/>
    </source>
</evidence>
<dbReference type="InterPro" id="IPR018490">
    <property type="entry name" value="cNMP-bd_dom_sf"/>
</dbReference>
<dbReference type="RefSeq" id="WP_068812629.1">
    <property type="nucleotide sequence ID" value="NZ_BMIY01000001.1"/>
</dbReference>
<sequence length="417" mass="46552">MIPPFSDYTVSSELESLDDSQIEKFFRAGSTILSQGESGNCAYFILSGRVSISVRRSDNTVVEVGTRSAGNLIGEMAIVDDGTRSATVIAMDDCRLLEISKSDFSKALANASPLVALVTRLILLRYRDVLLRTEDLKGLANHSDMLEQTEKSSTELSQVLASVKVAKEFRLAIANDQLLLEYQPLVSLDNRKILGIEALMRWQHPVHGRMAPDSFIPMAEDTGLIVDATWWVFEHALAALRRIQDQTGNREIFVSVNVSAQDFNDPAMLDRLLLILEKHELEARHLHLEITERLLLRQSDQVRGLLNRCRQSGMSIAIDDFGTGYSALSYLHTYPVSTLKIDKSFVGQMLDDKQALGLVRSILSLGDNMSLNVFAEGVETEEQAKTLQSLDCKIAQGFYFARPMPENQLLTTIMEQH</sequence>
<organism evidence="3 4">
    <name type="scientific">Pseudohongiella nitratireducens</name>
    <dbReference type="NCBI Taxonomy" id="1768907"/>
    <lineage>
        <taxon>Bacteria</taxon>
        <taxon>Pseudomonadati</taxon>
        <taxon>Pseudomonadota</taxon>
        <taxon>Gammaproteobacteria</taxon>
        <taxon>Pseudomonadales</taxon>
        <taxon>Pseudohongiellaceae</taxon>
        <taxon>Pseudohongiella</taxon>
    </lineage>
</organism>
<dbReference type="PANTHER" id="PTHR33121:SF70">
    <property type="entry name" value="SIGNALING PROTEIN YKOW"/>
    <property type="match status" value="1"/>
</dbReference>
<dbReference type="InterPro" id="IPR001633">
    <property type="entry name" value="EAL_dom"/>
</dbReference>
<reference evidence="3" key="1">
    <citation type="journal article" date="2014" name="Int. J. Syst. Evol. Microbiol.">
        <title>Complete genome sequence of Corynebacterium casei LMG S-19264T (=DSM 44701T), isolated from a smear-ripened cheese.</title>
        <authorList>
            <consortium name="US DOE Joint Genome Institute (JGI-PGF)"/>
            <person name="Walter F."/>
            <person name="Albersmeier A."/>
            <person name="Kalinowski J."/>
            <person name="Ruckert C."/>
        </authorList>
    </citation>
    <scope>NUCLEOTIDE SEQUENCE</scope>
    <source>
        <strain evidence="3">CGMCC 1.15425</strain>
    </source>
</reference>
<dbReference type="SMART" id="SM00052">
    <property type="entry name" value="EAL"/>
    <property type="match status" value="1"/>
</dbReference>
<protein>
    <submittedName>
        <fullName evidence="3">Uncharacterized protein</fullName>
    </submittedName>
</protein>
<dbReference type="CDD" id="cd00038">
    <property type="entry name" value="CAP_ED"/>
    <property type="match status" value="1"/>
</dbReference>
<evidence type="ECO:0000313" key="3">
    <source>
        <dbReference type="EMBL" id="GGG48975.1"/>
    </source>
</evidence>
<dbReference type="PROSITE" id="PS50042">
    <property type="entry name" value="CNMP_BINDING_3"/>
    <property type="match status" value="1"/>
</dbReference>
<dbReference type="SUPFAM" id="SSF51206">
    <property type="entry name" value="cAMP-binding domain-like"/>
    <property type="match status" value="1"/>
</dbReference>
<dbReference type="InterPro" id="IPR018488">
    <property type="entry name" value="cNMP-bd_CS"/>
</dbReference>
<accession>A0A917GK72</accession>
<keyword evidence="4" id="KW-1185">Reference proteome</keyword>
<dbReference type="PANTHER" id="PTHR33121">
    <property type="entry name" value="CYCLIC DI-GMP PHOSPHODIESTERASE PDEF"/>
    <property type="match status" value="1"/>
</dbReference>
<evidence type="ECO:0000313" key="4">
    <source>
        <dbReference type="Proteomes" id="UP000627715"/>
    </source>
</evidence>
<dbReference type="GO" id="GO:0071111">
    <property type="term" value="F:cyclic-guanylate-specific phosphodiesterase activity"/>
    <property type="evidence" value="ECO:0007669"/>
    <property type="project" value="InterPro"/>
</dbReference>
<dbReference type="Gene3D" id="2.60.120.10">
    <property type="entry name" value="Jelly Rolls"/>
    <property type="match status" value="1"/>
</dbReference>
<dbReference type="InterPro" id="IPR000595">
    <property type="entry name" value="cNMP-bd_dom"/>
</dbReference>
<feature type="domain" description="Cyclic nucleotide-binding" evidence="1">
    <location>
        <begin position="12"/>
        <end position="108"/>
    </location>
</feature>
<dbReference type="Pfam" id="PF00563">
    <property type="entry name" value="EAL"/>
    <property type="match status" value="1"/>
</dbReference>
<name>A0A917GK72_9GAMM</name>
<proteinExistence type="predicted"/>
<dbReference type="InterPro" id="IPR050706">
    <property type="entry name" value="Cyclic-di-GMP_PDE-like"/>
</dbReference>